<dbReference type="Proteomes" id="UP000462014">
    <property type="component" value="Unassembled WGS sequence"/>
</dbReference>
<protein>
    <submittedName>
        <fullName evidence="2">Transcriptional regulator</fullName>
    </submittedName>
</protein>
<gene>
    <name evidence="2" type="ORF">GO621_18310</name>
</gene>
<name>A0A7K1T1U4_9SPHI</name>
<feature type="domain" description="HTH cro/C1-type" evidence="1">
    <location>
        <begin position="69"/>
        <end position="117"/>
    </location>
</feature>
<dbReference type="InterPro" id="IPR001387">
    <property type="entry name" value="Cro/C1-type_HTH"/>
</dbReference>
<sequence length="121" mass="13532">MKKITNDSGYKEVMDRIDSLMAIGSDGASKEELAEIRLLAQTAQTYEQARYVIDAPTTLTGMIEMKMFEMKLSQKVLAQKLKVSEAKLSLIMNGKQQASIAFLKAVHTELHIDAKFILEHA</sequence>
<dbReference type="InterPro" id="IPR010982">
    <property type="entry name" value="Lambda_DNA-bd_dom_sf"/>
</dbReference>
<comment type="caution">
    <text evidence="2">The sequence shown here is derived from an EMBL/GenBank/DDBJ whole genome shotgun (WGS) entry which is preliminary data.</text>
</comment>
<dbReference type="GO" id="GO:0003677">
    <property type="term" value="F:DNA binding"/>
    <property type="evidence" value="ECO:0007669"/>
    <property type="project" value="InterPro"/>
</dbReference>
<organism evidence="2 3">
    <name type="scientific">Mucilaginibacter arboris</name>
    <dbReference type="NCBI Taxonomy" id="2682090"/>
    <lineage>
        <taxon>Bacteria</taxon>
        <taxon>Pseudomonadati</taxon>
        <taxon>Bacteroidota</taxon>
        <taxon>Sphingobacteriia</taxon>
        <taxon>Sphingobacteriales</taxon>
        <taxon>Sphingobacteriaceae</taxon>
        <taxon>Mucilaginibacter</taxon>
    </lineage>
</organism>
<dbReference type="PROSITE" id="PS50943">
    <property type="entry name" value="HTH_CROC1"/>
    <property type="match status" value="1"/>
</dbReference>
<dbReference type="EMBL" id="WPIK01000029">
    <property type="protein sequence ID" value="MVN23481.1"/>
    <property type="molecule type" value="Genomic_DNA"/>
</dbReference>
<evidence type="ECO:0000259" key="1">
    <source>
        <dbReference type="PROSITE" id="PS50943"/>
    </source>
</evidence>
<dbReference type="SUPFAM" id="SSF47413">
    <property type="entry name" value="lambda repressor-like DNA-binding domains"/>
    <property type="match status" value="1"/>
</dbReference>
<proteinExistence type="predicted"/>
<accession>A0A7K1T1U4</accession>
<reference evidence="2 3" key="1">
    <citation type="submission" date="2019-12" db="EMBL/GenBank/DDBJ databases">
        <title>Mucilaginibacter sp. HMF7410 genome sequencing and assembly.</title>
        <authorList>
            <person name="Kang H."/>
            <person name="Cha I."/>
            <person name="Kim H."/>
            <person name="Joh K."/>
        </authorList>
    </citation>
    <scope>NUCLEOTIDE SEQUENCE [LARGE SCALE GENOMIC DNA]</scope>
    <source>
        <strain evidence="2 3">HMF7410</strain>
    </source>
</reference>
<dbReference type="AlphaFoldDB" id="A0A7K1T1U4"/>
<keyword evidence="3" id="KW-1185">Reference proteome</keyword>
<dbReference type="Gene3D" id="1.10.260.40">
    <property type="entry name" value="lambda repressor-like DNA-binding domains"/>
    <property type="match status" value="1"/>
</dbReference>
<dbReference type="RefSeq" id="WP_157569769.1">
    <property type="nucleotide sequence ID" value="NZ_WPIK01000029.1"/>
</dbReference>
<evidence type="ECO:0000313" key="2">
    <source>
        <dbReference type="EMBL" id="MVN23481.1"/>
    </source>
</evidence>
<evidence type="ECO:0000313" key="3">
    <source>
        <dbReference type="Proteomes" id="UP000462014"/>
    </source>
</evidence>
<dbReference type="CDD" id="cd00093">
    <property type="entry name" value="HTH_XRE"/>
    <property type="match status" value="1"/>
</dbReference>